<dbReference type="SMART" id="SM00421">
    <property type="entry name" value="HTH_LUXR"/>
    <property type="match status" value="1"/>
</dbReference>
<dbReference type="GO" id="GO:0006355">
    <property type="term" value="P:regulation of DNA-templated transcription"/>
    <property type="evidence" value="ECO:0007669"/>
    <property type="project" value="InterPro"/>
</dbReference>
<sequence length="334" mass="37122">MLHVFGISERAEAVYRVMLSDPSLGVGDLAKRLAIEHDEVRSAFDELARAALLRPSLKTPDQWRPVSPEAGLEAVLSRQQAELVQQQNRIEEARAAAAALMAEYTKLRPGWQYAEVEQLVGVAAVRERIEELTPKVHTEVLHFAPDGAQYPDTLDARSPVDRQLLERGVRMRNVYLDSIRNDARTVAYARWLTELGGECRTVPALPMRLIVFDRELGIVPIDPEDSSAGAVLIQGPGLIAALTSLFDLVWATASPLGEARRHRAKGREDTPTAQERELLRLLFQGLTDELVARRLGVSVRTMRRVAADLMERLGARSRFQAGALAMARGWVEPD</sequence>
<dbReference type="PROSITE" id="PS50043">
    <property type="entry name" value="HTH_LUXR_2"/>
    <property type="match status" value="1"/>
</dbReference>
<dbReference type="GO" id="GO:0003677">
    <property type="term" value="F:DNA binding"/>
    <property type="evidence" value="ECO:0007669"/>
    <property type="project" value="InterPro"/>
</dbReference>
<dbReference type="Gene3D" id="1.10.10.10">
    <property type="entry name" value="Winged helix-like DNA-binding domain superfamily/Winged helix DNA-binding domain"/>
    <property type="match status" value="2"/>
</dbReference>
<reference evidence="3" key="1">
    <citation type="journal article" date="2014" name="Int. J. Syst. Evol. Microbiol.">
        <title>Complete genome sequence of Corynebacterium casei LMG S-19264T (=DSM 44701T), isolated from a smear-ripened cheese.</title>
        <authorList>
            <consortium name="US DOE Joint Genome Institute (JGI-PGF)"/>
            <person name="Walter F."/>
            <person name="Albersmeier A."/>
            <person name="Kalinowski J."/>
            <person name="Ruckert C."/>
        </authorList>
    </citation>
    <scope>NUCLEOTIDE SEQUENCE</scope>
    <source>
        <strain evidence="3">CGMCC 4.7201</strain>
    </source>
</reference>
<dbReference type="AlphaFoldDB" id="A0A917ZHC2"/>
<comment type="caution">
    <text evidence="3">The sequence shown here is derived from an EMBL/GenBank/DDBJ whole genome shotgun (WGS) entry which is preliminary data.</text>
</comment>
<reference evidence="3" key="2">
    <citation type="submission" date="2020-09" db="EMBL/GenBank/DDBJ databases">
        <authorList>
            <person name="Sun Q."/>
            <person name="Zhou Y."/>
        </authorList>
    </citation>
    <scope>NUCLEOTIDE SEQUENCE</scope>
    <source>
        <strain evidence="3">CGMCC 4.7201</strain>
    </source>
</reference>
<dbReference type="PANTHER" id="PTHR34293:SF1">
    <property type="entry name" value="HTH-TYPE TRANSCRIPTIONAL REGULATOR TRMBL2"/>
    <property type="match status" value="1"/>
</dbReference>
<dbReference type="InterPro" id="IPR000792">
    <property type="entry name" value="Tscrpt_reg_LuxR_C"/>
</dbReference>
<proteinExistence type="predicted"/>
<evidence type="ECO:0000256" key="1">
    <source>
        <dbReference type="SAM" id="Coils"/>
    </source>
</evidence>
<evidence type="ECO:0000313" key="4">
    <source>
        <dbReference type="Proteomes" id="UP000641932"/>
    </source>
</evidence>
<evidence type="ECO:0000259" key="2">
    <source>
        <dbReference type="PROSITE" id="PS50043"/>
    </source>
</evidence>
<dbReference type="InterPro" id="IPR051797">
    <property type="entry name" value="TrmB-like"/>
</dbReference>
<feature type="coiled-coil region" evidence="1">
    <location>
        <begin position="76"/>
        <end position="103"/>
    </location>
</feature>
<dbReference type="PANTHER" id="PTHR34293">
    <property type="entry name" value="HTH-TYPE TRANSCRIPTIONAL REGULATOR TRMBL2"/>
    <property type="match status" value="1"/>
</dbReference>
<protein>
    <recommendedName>
        <fullName evidence="2">HTH luxR-type domain-containing protein</fullName>
    </recommendedName>
</protein>
<feature type="domain" description="HTH luxR-type" evidence="2">
    <location>
        <begin position="264"/>
        <end position="329"/>
    </location>
</feature>
<dbReference type="InterPro" id="IPR016032">
    <property type="entry name" value="Sig_transdc_resp-reg_C-effctor"/>
</dbReference>
<keyword evidence="4" id="KW-1185">Reference proteome</keyword>
<dbReference type="Proteomes" id="UP000641932">
    <property type="component" value="Unassembled WGS sequence"/>
</dbReference>
<dbReference type="InterPro" id="IPR036388">
    <property type="entry name" value="WH-like_DNA-bd_sf"/>
</dbReference>
<keyword evidence="1" id="KW-0175">Coiled coil</keyword>
<dbReference type="Pfam" id="PF00196">
    <property type="entry name" value="GerE"/>
    <property type="match status" value="1"/>
</dbReference>
<dbReference type="CDD" id="cd06170">
    <property type="entry name" value="LuxR_C_like"/>
    <property type="match status" value="1"/>
</dbReference>
<dbReference type="SUPFAM" id="SSF46894">
    <property type="entry name" value="C-terminal effector domain of the bipartite response regulators"/>
    <property type="match status" value="1"/>
</dbReference>
<name>A0A917ZHC2_9ACTN</name>
<gene>
    <name evidence="3" type="ORF">GCM10012280_10970</name>
</gene>
<evidence type="ECO:0000313" key="3">
    <source>
        <dbReference type="EMBL" id="GGO83016.1"/>
    </source>
</evidence>
<dbReference type="EMBL" id="BMMS01000004">
    <property type="protein sequence ID" value="GGO83016.1"/>
    <property type="molecule type" value="Genomic_DNA"/>
</dbReference>
<organism evidence="3 4">
    <name type="scientific">Wenjunlia tyrosinilytica</name>
    <dbReference type="NCBI Taxonomy" id="1544741"/>
    <lineage>
        <taxon>Bacteria</taxon>
        <taxon>Bacillati</taxon>
        <taxon>Actinomycetota</taxon>
        <taxon>Actinomycetes</taxon>
        <taxon>Kitasatosporales</taxon>
        <taxon>Streptomycetaceae</taxon>
        <taxon>Wenjunlia</taxon>
    </lineage>
</organism>
<dbReference type="RefSeq" id="WP_189130381.1">
    <property type="nucleotide sequence ID" value="NZ_BMMS01000004.1"/>
</dbReference>
<accession>A0A917ZHC2</accession>